<dbReference type="AlphaFoldDB" id="A0AA46DE78"/>
<dbReference type="InterPro" id="IPR045336">
    <property type="entry name" value="MmgE_PrpD_N"/>
</dbReference>
<comment type="caution">
    <text evidence="5">The sequence shown here is derived from an EMBL/GenBank/DDBJ whole genome shotgun (WGS) entry which is preliminary data.</text>
</comment>
<dbReference type="SUPFAM" id="SSF103378">
    <property type="entry name" value="2-methylcitrate dehydratase PrpD"/>
    <property type="match status" value="1"/>
</dbReference>
<evidence type="ECO:0000256" key="2">
    <source>
        <dbReference type="SAM" id="SignalP"/>
    </source>
</evidence>
<dbReference type="InterPro" id="IPR042183">
    <property type="entry name" value="MmgE/PrpD_sf_1"/>
</dbReference>
<evidence type="ECO:0000313" key="5">
    <source>
        <dbReference type="EMBL" id="TCP07747.1"/>
    </source>
</evidence>
<feature type="domain" description="MmgE/PrpD C-terminal" evidence="4">
    <location>
        <begin position="315"/>
        <end position="475"/>
    </location>
</feature>
<dbReference type="EMBL" id="SLXF01000004">
    <property type="protein sequence ID" value="TCP07747.1"/>
    <property type="molecule type" value="Genomic_DNA"/>
</dbReference>
<name>A0AA46DE78_9BURK</name>
<feature type="chain" id="PRO_5041419801" evidence="2">
    <location>
        <begin position="28"/>
        <end position="511"/>
    </location>
</feature>
<organism evidence="5 6">
    <name type="scientific">Caldimonas thermodepolymerans</name>
    <dbReference type="NCBI Taxonomy" id="215580"/>
    <lineage>
        <taxon>Bacteria</taxon>
        <taxon>Pseudomonadati</taxon>
        <taxon>Pseudomonadota</taxon>
        <taxon>Betaproteobacteria</taxon>
        <taxon>Burkholderiales</taxon>
        <taxon>Sphaerotilaceae</taxon>
        <taxon>Caldimonas</taxon>
    </lineage>
</organism>
<accession>A0AA46DE78</accession>
<dbReference type="PANTHER" id="PTHR16943">
    <property type="entry name" value="2-METHYLCITRATE DEHYDRATASE-RELATED"/>
    <property type="match status" value="1"/>
</dbReference>
<dbReference type="InterPro" id="IPR042188">
    <property type="entry name" value="MmgE/PrpD_sf_2"/>
</dbReference>
<dbReference type="Gene3D" id="1.10.4100.10">
    <property type="entry name" value="2-methylcitrate dehydratase PrpD"/>
    <property type="match status" value="1"/>
</dbReference>
<evidence type="ECO:0000313" key="6">
    <source>
        <dbReference type="Proteomes" id="UP000294772"/>
    </source>
</evidence>
<gene>
    <name evidence="5" type="ORF">EV676_104303</name>
</gene>
<reference evidence="5 6" key="1">
    <citation type="submission" date="2019-03" db="EMBL/GenBank/DDBJ databases">
        <title>Genomic Encyclopedia of Type Strains, Phase IV (KMG-IV): sequencing the most valuable type-strain genomes for metagenomic binning, comparative biology and taxonomic classification.</title>
        <authorList>
            <person name="Goeker M."/>
        </authorList>
    </citation>
    <scope>NUCLEOTIDE SEQUENCE [LARGE SCALE GENOMIC DNA]</scope>
    <source>
        <strain evidence="5 6">DSM 15264</strain>
    </source>
</reference>
<evidence type="ECO:0000259" key="4">
    <source>
        <dbReference type="Pfam" id="PF19305"/>
    </source>
</evidence>
<dbReference type="InterPro" id="IPR045337">
    <property type="entry name" value="MmgE_PrpD_C"/>
</dbReference>
<dbReference type="InterPro" id="IPR036148">
    <property type="entry name" value="MmgE/PrpD_sf"/>
</dbReference>
<dbReference type="Pfam" id="PF19305">
    <property type="entry name" value="MmgE_PrpD_C"/>
    <property type="match status" value="1"/>
</dbReference>
<evidence type="ECO:0000259" key="3">
    <source>
        <dbReference type="Pfam" id="PF03972"/>
    </source>
</evidence>
<comment type="similarity">
    <text evidence="1">Belongs to the PrpD family.</text>
</comment>
<proteinExistence type="inferred from homology"/>
<dbReference type="GO" id="GO:0016829">
    <property type="term" value="F:lyase activity"/>
    <property type="evidence" value="ECO:0007669"/>
    <property type="project" value="InterPro"/>
</dbReference>
<feature type="domain" description="MmgE/PrpD N-terminal" evidence="3">
    <location>
        <begin position="51"/>
        <end position="290"/>
    </location>
</feature>
<dbReference type="PANTHER" id="PTHR16943:SF8">
    <property type="entry name" value="2-METHYLCITRATE DEHYDRATASE"/>
    <property type="match status" value="1"/>
</dbReference>
<dbReference type="Pfam" id="PF03972">
    <property type="entry name" value="MmgE_PrpD_N"/>
    <property type="match status" value="1"/>
</dbReference>
<dbReference type="Gene3D" id="3.30.1330.120">
    <property type="entry name" value="2-methylcitrate dehydratase PrpD"/>
    <property type="match status" value="1"/>
</dbReference>
<sequence length="511" mass="53500">MTAMNRRAFAQTSLMAAGALALSPALASTAAAPAKPAVGIGSGAPDAILTLVDYCLQTTYEKLPADVVAVTKNQIVDTLGIALAGAREPGALELREFAMEMGGKPEARIWGTDVRVPAQDAARVNATASHALDFDDTYERSVVHPAVITVPAAFATADLLGKVSGKDLITAIALGTDVACRLANSSQPGVDGFKLGWHNTSIYGYFASAIVAGKLMGLDRDQLVSALGIVLHQVAGNAQAHVDGALTKRMGPGFGSYAGVMAARLAQRGVRGAKGVLEGIRGFYHQYHNRNYSREILFEGLGTTYAAQGLSFKPWPSCRGSHTAADAALQLVNEHKLKATDVEAITIYNGPGEYPLLDTPIEKKRVPTTVVEAQFSNPWVVATALVDGKVGLEHFAPAAFKRADLLAVTQRVTAVEDAGLARPGGGPGGTRIEMRLKDGRTVSKTVSHAKGEPNNPMSRAEFQQKFMDCTAYAGMGAAQATSLLQQIERLDTLADAGALTAAAVIPGAKQA</sequence>
<feature type="signal peptide" evidence="2">
    <location>
        <begin position="1"/>
        <end position="27"/>
    </location>
</feature>
<dbReference type="InterPro" id="IPR005656">
    <property type="entry name" value="MmgE_PrpD"/>
</dbReference>
<dbReference type="InterPro" id="IPR006311">
    <property type="entry name" value="TAT_signal"/>
</dbReference>
<evidence type="ECO:0000256" key="1">
    <source>
        <dbReference type="ARBA" id="ARBA00006174"/>
    </source>
</evidence>
<dbReference type="Proteomes" id="UP000294772">
    <property type="component" value="Unassembled WGS sequence"/>
</dbReference>
<dbReference type="PROSITE" id="PS51318">
    <property type="entry name" value="TAT"/>
    <property type="match status" value="1"/>
</dbReference>
<keyword evidence="2" id="KW-0732">Signal</keyword>
<dbReference type="RefSeq" id="WP_232529363.1">
    <property type="nucleotide sequence ID" value="NZ_CALFFA010000004.1"/>
</dbReference>
<protein>
    <submittedName>
        <fullName evidence="5">2-methylcitrate dehydratase PrpD</fullName>
    </submittedName>
</protein>